<comment type="caution">
    <text evidence="3">The sequence shown here is derived from an EMBL/GenBank/DDBJ whole genome shotgun (WGS) entry which is preliminary data.</text>
</comment>
<protein>
    <recommendedName>
        <fullName evidence="2">Enoyl reductase (ER) domain-containing protein</fullName>
    </recommendedName>
</protein>
<dbReference type="CDD" id="cd05288">
    <property type="entry name" value="PGDH"/>
    <property type="match status" value="1"/>
</dbReference>
<proteinExistence type="predicted"/>
<dbReference type="AlphaFoldDB" id="A0AAD5KCL2"/>
<evidence type="ECO:0000313" key="4">
    <source>
        <dbReference type="Proteomes" id="UP001209540"/>
    </source>
</evidence>
<dbReference type="InterPro" id="IPR041694">
    <property type="entry name" value="ADH_N_2"/>
</dbReference>
<dbReference type="InterPro" id="IPR011032">
    <property type="entry name" value="GroES-like_sf"/>
</dbReference>
<evidence type="ECO:0000256" key="1">
    <source>
        <dbReference type="ARBA" id="ARBA00023002"/>
    </source>
</evidence>
<accession>A0AAD5KCL2</accession>
<dbReference type="PANTHER" id="PTHR43205">
    <property type="entry name" value="PROSTAGLANDIN REDUCTASE"/>
    <property type="match status" value="1"/>
</dbReference>
<dbReference type="InterPro" id="IPR013149">
    <property type="entry name" value="ADH-like_C"/>
</dbReference>
<dbReference type="EMBL" id="JAIXMP010000001">
    <property type="protein sequence ID" value="KAI9278688.1"/>
    <property type="molecule type" value="Genomic_DNA"/>
</dbReference>
<reference evidence="3" key="2">
    <citation type="submission" date="2023-02" db="EMBL/GenBank/DDBJ databases">
        <authorList>
            <consortium name="DOE Joint Genome Institute"/>
            <person name="Mondo S.J."/>
            <person name="Chang Y."/>
            <person name="Wang Y."/>
            <person name="Ahrendt S."/>
            <person name="Andreopoulos W."/>
            <person name="Barry K."/>
            <person name="Beard J."/>
            <person name="Benny G.L."/>
            <person name="Blankenship S."/>
            <person name="Bonito G."/>
            <person name="Cuomo C."/>
            <person name="Desiro A."/>
            <person name="Gervers K.A."/>
            <person name="Hundley H."/>
            <person name="Kuo A."/>
            <person name="LaButti K."/>
            <person name="Lang B.F."/>
            <person name="Lipzen A."/>
            <person name="O'Donnell K."/>
            <person name="Pangilinan J."/>
            <person name="Reynolds N."/>
            <person name="Sandor L."/>
            <person name="Smith M.W."/>
            <person name="Tsang A."/>
            <person name="Grigoriev I.V."/>
            <person name="Stajich J.E."/>
            <person name="Spatafora J.W."/>
        </authorList>
    </citation>
    <scope>NUCLEOTIDE SEQUENCE</scope>
    <source>
        <strain evidence="3">RSA 2281</strain>
    </source>
</reference>
<dbReference type="Pfam" id="PF16884">
    <property type="entry name" value="ADH_N_2"/>
    <property type="match status" value="1"/>
</dbReference>
<evidence type="ECO:0000313" key="3">
    <source>
        <dbReference type="EMBL" id="KAI9278688.1"/>
    </source>
</evidence>
<dbReference type="SMART" id="SM00829">
    <property type="entry name" value="PKS_ER"/>
    <property type="match status" value="1"/>
</dbReference>
<dbReference type="Gene3D" id="3.90.180.10">
    <property type="entry name" value="Medium-chain alcohol dehydrogenases, catalytic domain"/>
    <property type="match status" value="1"/>
</dbReference>
<keyword evidence="4" id="KW-1185">Reference proteome</keyword>
<dbReference type="PANTHER" id="PTHR43205:SF7">
    <property type="entry name" value="PROSTAGLANDIN REDUCTASE 1"/>
    <property type="match status" value="1"/>
</dbReference>
<dbReference type="InterPro" id="IPR045010">
    <property type="entry name" value="MDR_fam"/>
</dbReference>
<dbReference type="SUPFAM" id="SSF50129">
    <property type="entry name" value="GroES-like"/>
    <property type="match status" value="1"/>
</dbReference>
<feature type="domain" description="Enoyl reductase (ER)" evidence="2">
    <location>
        <begin position="22"/>
        <end position="346"/>
    </location>
</feature>
<dbReference type="InterPro" id="IPR036291">
    <property type="entry name" value="NAD(P)-bd_dom_sf"/>
</dbReference>
<reference evidence="3" key="1">
    <citation type="journal article" date="2022" name="IScience">
        <title>Evolution of zygomycete secretomes and the origins of terrestrial fungal ecologies.</title>
        <authorList>
            <person name="Chang Y."/>
            <person name="Wang Y."/>
            <person name="Mondo S."/>
            <person name="Ahrendt S."/>
            <person name="Andreopoulos W."/>
            <person name="Barry K."/>
            <person name="Beard J."/>
            <person name="Benny G.L."/>
            <person name="Blankenship S."/>
            <person name="Bonito G."/>
            <person name="Cuomo C."/>
            <person name="Desiro A."/>
            <person name="Gervers K.A."/>
            <person name="Hundley H."/>
            <person name="Kuo A."/>
            <person name="LaButti K."/>
            <person name="Lang B.F."/>
            <person name="Lipzen A."/>
            <person name="O'Donnell K."/>
            <person name="Pangilinan J."/>
            <person name="Reynolds N."/>
            <person name="Sandor L."/>
            <person name="Smith M.E."/>
            <person name="Tsang A."/>
            <person name="Grigoriev I.V."/>
            <person name="Stajich J.E."/>
            <person name="Spatafora J.W."/>
        </authorList>
    </citation>
    <scope>NUCLEOTIDE SEQUENCE</scope>
    <source>
        <strain evidence="3">RSA 2281</strain>
    </source>
</reference>
<gene>
    <name evidence="3" type="ORF">BDA99DRAFT_455583</name>
</gene>
<dbReference type="Proteomes" id="UP001209540">
    <property type="component" value="Unassembled WGS sequence"/>
</dbReference>
<evidence type="ECO:0000259" key="2">
    <source>
        <dbReference type="SMART" id="SM00829"/>
    </source>
</evidence>
<dbReference type="SUPFAM" id="SSF51735">
    <property type="entry name" value="NAD(P)-binding Rossmann-fold domains"/>
    <property type="match status" value="1"/>
</dbReference>
<dbReference type="GO" id="GO:0016628">
    <property type="term" value="F:oxidoreductase activity, acting on the CH-CH group of donors, NAD or NADP as acceptor"/>
    <property type="evidence" value="ECO:0007669"/>
    <property type="project" value="InterPro"/>
</dbReference>
<dbReference type="Pfam" id="PF00107">
    <property type="entry name" value="ADH_zinc_N"/>
    <property type="match status" value="1"/>
</dbReference>
<dbReference type="FunFam" id="3.40.50.720:FF:000121">
    <property type="entry name" value="Prostaglandin reductase 2"/>
    <property type="match status" value="1"/>
</dbReference>
<sequence>MPATPNKQVIFAKIPTTYPVPGEHIKVEDSAIDLDAPLAEGSFILKLLALSVDPYMRGRMRDASIESYLPAFPLGKPMTGDTMNVVVKSNNPNFKEGDLVYGKTACGIFSEYSVITKELEPYFEVRNDPKETGLPITNYVGVLGMPGMTAYVGLLKFGAPKKGETLYVSAASGAVGQLVGQIGKTLGMYVTGSAGSDEKVEYLKEIGFDAAFNYKKVDNLTEKLKEVCPKGIDVYFENVGGQMLEAVIDNMNKFGRIVACGMISQYNREKPEGIHNLMQVVAKRLRIEGFIVGDSVEMIEPFRKDMTQWLLEGKIKYRETVADGIDQTPYALIDVLNGRNFGKQVVNVANL</sequence>
<name>A0AAD5KCL2_9FUNG</name>
<dbReference type="Gene3D" id="3.40.50.720">
    <property type="entry name" value="NAD(P)-binding Rossmann-like Domain"/>
    <property type="match status" value="1"/>
</dbReference>
<keyword evidence="1" id="KW-0560">Oxidoreductase</keyword>
<organism evidence="3 4">
    <name type="scientific">Phascolomyces articulosus</name>
    <dbReference type="NCBI Taxonomy" id="60185"/>
    <lineage>
        <taxon>Eukaryota</taxon>
        <taxon>Fungi</taxon>
        <taxon>Fungi incertae sedis</taxon>
        <taxon>Mucoromycota</taxon>
        <taxon>Mucoromycotina</taxon>
        <taxon>Mucoromycetes</taxon>
        <taxon>Mucorales</taxon>
        <taxon>Lichtheimiaceae</taxon>
        <taxon>Phascolomyces</taxon>
    </lineage>
</organism>
<dbReference type="InterPro" id="IPR020843">
    <property type="entry name" value="ER"/>
</dbReference>